<evidence type="ECO:0000313" key="1">
    <source>
        <dbReference type="EMBL" id="SHI78474.1"/>
    </source>
</evidence>
<organism evidence="1 2">
    <name type="scientific">Aequorivita viscosa</name>
    <dbReference type="NCBI Taxonomy" id="797419"/>
    <lineage>
        <taxon>Bacteria</taxon>
        <taxon>Pseudomonadati</taxon>
        <taxon>Bacteroidota</taxon>
        <taxon>Flavobacteriia</taxon>
        <taxon>Flavobacteriales</taxon>
        <taxon>Flavobacteriaceae</taxon>
        <taxon>Aequorivita</taxon>
    </lineage>
</organism>
<sequence length="178" mass="20127">MKILYFLLPLFLATACKTPSEKINSSEKTKMEQLKNVSNGCPTDGTCEVVIHKNKKLELVNEGNDRMYSQMVEGENLVIEYTYLKSAPKGIADGNYFETIQFEVPVTAESLVKENKSLADVNLIFSKFGNRTASYHPVTEGKLSFKRTSKTISFNLQFKVNDADQVVSRITETVEFEY</sequence>
<gene>
    <name evidence="1" type="ORF">SAMN04487908_105151</name>
</gene>
<dbReference type="PROSITE" id="PS51257">
    <property type="entry name" value="PROKAR_LIPOPROTEIN"/>
    <property type="match status" value="1"/>
</dbReference>
<accession>A0A1M6DYY6</accession>
<evidence type="ECO:0008006" key="3">
    <source>
        <dbReference type="Google" id="ProtNLM"/>
    </source>
</evidence>
<dbReference type="AlphaFoldDB" id="A0A1M6DYY6"/>
<name>A0A1M6DYY6_9FLAO</name>
<dbReference type="RefSeq" id="WP_073216023.1">
    <property type="nucleotide sequence ID" value="NZ_FNNS01000006.1"/>
</dbReference>
<reference evidence="2" key="1">
    <citation type="submission" date="2016-11" db="EMBL/GenBank/DDBJ databases">
        <authorList>
            <person name="Varghese N."/>
            <person name="Submissions S."/>
        </authorList>
    </citation>
    <scope>NUCLEOTIDE SEQUENCE [LARGE SCALE GENOMIC DNA]</scope>
    <source>
        <strain evidence="2">DSM 26349</strain>
    </source>
</reference>
<dbReference type="EMBL" id="FQYV01000005">
    <property type="protein sequence ID" value="SHI78474.1"/>
    <property type="molecule type" value="Genomic_DNA"/>
</dbReference>
<keyword evidence="2" id="KW-1185">Reference proteome</keyword>
<evidence type="ECO:0000313" key="2">
    <source>
        <dbReference type="Proteomes" id="UP000184172"/>
    </source>
</evidence>
<dbReference type="Proteomes" id="UP000184172">
    <property type="component" value="Unassembled WGS sequence"/>
</dbReference>
<dbReference type="STRING" id="797419.SAMN05216556_10621"/>
<protein>
    <recommendedName>
        <fullName evidence="3">Lipoprotein</fullName>
    </recommendedName>
</protein>
<proteinExistence type="predicted"/>
<dbReference type="OrthoDB" id="1447646at2"/>